<dbReference type="CDD" id="cd05403">
    <property type="entry name" value="NT_KNTase_like"/>
    <property type="match status" value="1"/>
</dbReference>
<reference evidence="2 3" key="1">
    <citation type="submission" date="2019-11" db="EMBL/GenBank/DDBJ databases">
        <title>Comparative genomics of hydrocarbon-degrading Desulfosarcina strains.</title>
        <authorList>
            <person name="Watanabe M."/>
            <person name="Kojima H."/>
            <person name="Fukui M."/>
        </authorList>
    </citation>
    <scope>NUCLEOTIDE SEQUENCE [LARGE SCALE GENOMIC DNA]</scope>
    <source>
        <strain evidence="2 3">28bB2T</strain>
    </source>
</reference>
<evidence type="ECO:0000259" key="1">
    <source>
        <dbReference type="Pfam" id="PF18765"/>
    </source>
</evidence>
<evidence type="ECO:0000313" key="3">
    <source>
        <dbReference type="Proteomes" id="UP000425960"/>
    </source>
</evidence>
<dbReference type="InterPro" id="IPR041633">
    <property type="entry name" value="Polbeta"/>
</dbReference>
<dbReference type="Gene3D" id="3.30.460.10">
    <property type="entry name" value="Beta Polymerase, domain 2"/>
    <property type="match status" value="1"/>
</dbReference>
<dbReference type="EMBL" id="AP021876">
    <property type="protein sequence ID" value="BBO80288.1"/>
    <property type="molecule type" value="Genomic_DNA"/>
</dbReference>
<organism evidence="2 3">
    <name type="scientific">Desulfosarcina ovata subsp. sediminis</name>
    <dbReference type="NCBI Taxonomy" id="885957"/>
    <lineage>
        <taxon>Bacteria</taxon>
        <taxon>Pseudomonadati</taxon>
        <taxon>Thermodesulfobacteriota</taxon>
        <taxon>Desulfobacteria</taxon>
        <taxon>Desulfobacterales</taxon>
        <taxon>Desulfosarcinaceae</taxon>
        <taxon>Desulfosarcina</taxon>
    </lineage>
</organism>
<name>A0A5K7ZDM1_9BACT</name>
<dbReference type="SUPFAM" id="SSF81301">
    <property type="entry name" value="Nucleotidyltransferase"/>
    <property type="match status" value="1"/>
</dbReference>
<sequence>MTHIQTGLSTACVDKIIRIFERYDDIETVVLYGSRAKGNYKLGSDIDLTLKGKGLNLSILNKISLELDDLLLPYTFDLSLYDHIKQPDLIDHIQRVGKVFYTKA</sequence>
<dbReference type="Pfam" id="PF18765">
    <property type="entry name" value="Polbeta"/>
    <property type="match status" value="1"/>
</dbReference>
<protein>
    <recommendedName>
        <fullName evidence="1">Polymerase beta nucleotidyltransferase domain-containing protein</fullName>
    </recommendedName>
</protein>
<evidence type="ECO:0000313" key="2">
    <source>
        <dbReference type="EMBL" id="BBO80288.1"/>
    </source>
</evidence>
<dbReference type="AlphaFoldDB" id="A0A5K7ZDM1"/>
<feature type="domain" description="Polymerase beta nucleotidyltransferase" evidence="1">
    <location>
        <begin position="15"/>
        <end position="103"/>
    </location>
</feature>
<dbReference type="RefSeq" id="WP_231714057.1">
    <property type="nucleotide sequence ID" value="NZ_AP021876.1"/>
</dbReference>
<dbReference type="InterPro" id="IPR043519">
    <property type="entry name" value="NT_sf"/>
</dbReference>
<dbReference type="Proteomes" id="UP000425960">
    <property type="component" value="Chromosome"/>
</dbReference>
<accession>A0A5K7ZDM1</accession>
<dbReference type="KEGG" id="dov:DSCO28_08540"/>
<proteinExistence type="predicted"/>
<gene>
    <name evidence="2" type="ORF">DSCO28_08540</name>
</gene>